<organism evidence="8 9">
    <name type="scientific">Entotheonella factor</name>
    <dbReference type="NCBI Taxonomy" id="1429438"/>
    <lineage>
        <taxon>Bacteria</taxon>
        <taxon>Pseudomonadati</taxon>
        <taxon>Nitrospinota/Tectimicrobiota group</taxon>
        <taxon>Candidatus Tectimicrobiota</taxon>
        <taxon>Candidatus Entotheonellia</taxon>
        <taxon>Candidatus Entotheonellales</taxon>
        <taxon>Candidatus Entotheonellaceae</taxon>
        <taxon>Candidatus Entotheonella</taxon>
    </lineage>
</organism>
<sequence length="389" mass="42062">MQYADRMSRLGTESAFEVLVKARALEAQGRDVVHLEIGEPDFDTPQHIIEAGKEALDQGFTHYGPTAGLPELREAIAKYVAQTRGIAVKPEQVVVTPGAKPIMFYAVLALAQAGDEVIYPNPGFPIYESVIRFVDATPVPIALREERGFSLDVEELRSLVTDRTRLIILNSPQNPTGGILPPEDLQAIAEIAVQHGIPVLADEIYSRLIYDGGCHSIATYDGMQDLAIILDGFSKTYAMTGWRLGYGVMSEELAKQMTLLAVNSNSCTATFVQRAGVAALQGPQEPVEAMLAEFRRRRDAFVAGLNDIPGLSCAMPRGAFYAFPNISEISGSASEVADFMLNEGGVACLAGSDFGAHGEGYLRFSYANSLDNLNKALERIADCVAQLRG</sequence>
<comment type="caution">
    <text evidence="8">The sequence shown here is derived from an EMBL/GenBank/DDBJ whole genome shotgun (WGS) entry which is preliminary data.</text>
</comment>
<proteinExistence type="inferred from homology"/>
<dbReference type="Proteomes" id="UP000019141">
    <property type="component" value="Unassembled WGS sequence"/>
</dbReference>
<dbReference type="FunFam" id="3.40.640.10:FF:000033">
    <property type="entry name" value="Aspartate aminotransferase"/>
    <property type="match status" value="1"/>
</dbReference>
<dbReference type="PROSITE" id="PS00105">
    <property type="entry name" value="AA_TRANSFER_CLASS_1"/>
    <property type="match status" value="1"/>
</dbReference>
<dbReference type="Gene3D" id="3.90.1150.10">
    <property type="entry name" value="Aspartate Aminotransferase, domain 1"/>
    <property type="match status" value="1"/>
</dbReference>
<evidence type="ECO:0000313" key="9">
    <source>
        <dbReference type="Proteomes" id="UP000019141"/>
    </source>
</evidence>
<evidence type="ECO:0000256" key="2">
    <source>
        <dbReference type="ARBA" id="ARBA00007441"/>
    </source>
</evidence>
<dbReference type="InterPro" id="IPR004838">
    <property type="entry name" value="NHTrfase_class1_PyrdxlP-BS"/>
</dbReference>
<evidence type="ECO:0000256" key="5">
    <source>
        <dbReference type="ARBA" id="ARBA00022898"/>
    </source>
</evidence>
<keyword evidence="9" id="KW-1185">Reference proteome</keyword>
<dbReference type="Pfam" id="PF00155">
    <property type="entry name" value="Aminotran_1_2"/>
    <property type="match status" value="1"/>
</dbReference>
<dbReference type="InterPro" id="IPR050596">
    <property type="entry name" value="AspAT/PAT-like"/>
</dbReference>
<dbReference type="InterPro" id="IPR015424">
    <property type="entry name" value="PyrdxlP-dep_Trfase"/>
</dbReference>
<gene>
    <name evidence="8" type="ORF">ETSY1_26625</name>
</gene>
<keyword evidence="4 6" id="KW-0808">Transferase</keyword>
<comment type="cofactor">
    <cofactor evidence="1 6">
        <name>pyridoxal 5'-phosphate</name>
        <dbReference type="ChEBI" id="CHEBI:597326"/>
    </cofactor>
</comment>
<dbReference type="EMBL" id="AZHW01000786">
    <property type="protein sequence ID" value="ETW96448.1"/>
    <property type="molecule type" value="Genomic_DNA"/>
</dbReference>
<evidence type="ECO:0000256" key="1">
    <source>
        <dbReference type="ARBA" id="ARBA00001933"/>
    </source>
</evidence>
<comment type="similarity">
    <text evidence="2 6">Belongs to the class-I pyridoxal-phosphate-dependent aminotransferase family.</text>
</comment>
<dbReference type="CDD" id="cd00609">
    <property type="entry name" value="AAT_like"/>
    <property type="match status" value="1"/>
</dbReference>
<keyword evidence="5" id="KW-0663">Pyridoxal phosphate</keyword>
<dbReference type="Gene3D" id="3.40.640.10">
    <property type="entry name" value="Type I PLP-dependent aspartate aminotransferase-like (Major domain)"/>
    <property type="match status" value="1"/>
</dbReference>
<dbReference type="SUPFAM" id="SSF53383">
    <property type="entry name" value="PLP-dependent transferases"/>
    <property type="match status" value="1"/>
</dbReference>
<keyword evidence="3 6" id="KW-0032">Aminotransferase</keyword>
<reference evidence="8 9" key="1">
    <citation type="journal article" date="2014" name="Nature">
        <title>An environmental bacterial taxon with a large and distinct metabolic repertoire.</title>
        <authorList>
            <person name="Wilson M.C."/>
            <person name="Mori T."/>
            <person name="Ruckert C."/>
            <person name="Uria A.R."/>
            <person name="Helf M.J."/>
            <person name="Takada K."/>
            <person name="Gernert C."/>
            <person name="Steffens U.A."/>
            <person name="Heycke N."/>
            <person name="Schmitt S."/>
            <person name="Rinke C."/>
            <person name="Helfrich E.J."/>
            <person name="Brachmann A.O."/>
            <person name="Gurgui C."/>
            <person name="Wakimoto T."/>
            <person name="Kracht M."/>
            <person name="Crusemann M."/>
            <person name="Hentschel U."/>
            <person name="Abe I."/>
            <person name="Matsunaga S."/>
            <person name="Kalinowski J."/>
            <person name="Takeyama H."/>
            <person name="Piel J."/>
        </authorList>
    </citation>
    <scope>NUCLEOTIDE SEQUENCE [LARGE SCALE GENOMIC DNA]</scope>
    <source>
        <strain evidence="9">TSY1</strain>
    </source>
</reference>
<dbReference type="GO" id="GO:0006520">
    <property type="term" value="P:amino acid metabolic process"/>
    <property type="evidence" value="ECO:0007669"/>
    <property type="project" value="InterPro"/>
</dbReference>
<name>W4LEC3_ENTF1</name>
<dbReference type="PATRIC" id="fig|1429438.4.peg.5083"/>
<dbReference type="HOGENOM" id="CLU_017584_4_3_7"/>
<dbReference type="InterPro" id="IPR015421">
    <property type="entry name" value="PyrdxlP-dep_Trfase_major"/>
</dbReference>
<feature type="domain" description="Aminotransferase class I/classII large" evidence="7">
    <location>
        <begin position="31"/>
        <end position="380"/>
    </location>
</feature>
<dbReference type="GO" id="GO:0008483">
    <property type="term" value="F:transaminase activity"/>
    <property type="evidence" value="ECO:0007669"/>
    <property type="project" value="UniProtKB-KW"/>
</dbReference>
<dbReference type="InterPro" id="IPR004839">
    <property type="entry name" value="Aminotransferase_I/II_large"/>
</dbReference>
<dbReference type="InterPro" id="IPR015422">
    <property type="entry name" value="PyrdxlP-dep_Trfase_small"/>
</dbReference>
<accession>W4LEC3</accession>
<dbReference type="GO" id="GO:0030170">
    <property type="term" value="F:pyridoxal phosphate binding"/>
    <property type="evidence" value="ECO:0007669"/>
    <property type="project" value="InterPro"/>
</dbReference>
<dbReference type="AlphaFoldDB" id="W4LEC3"/>
<evidence type="ECO:0000256" key="3">
    <source>
        <dbReference type="ARBA" id="ARBA00022576"/>
    </source>
</evidence>
<evidence type="ECO:0000313" key="8">
    <source>
        <dbReference type="EMBL" id="ETW96448.1"/>
    </source>
</evidence>
<evidence type="ECO:0000256" key="4">
    <source>
        <dbReference type="ARBA" id="ARBA00022679"/>
    </source>
</evidence>
<protein>
    <recommendedName>
        <fullName evidence="6">Aminotransferase</fullName>
        <ecNumber evidence="6">2.6.1.-</ecNumber>
    </recommendedName>
</protein>
<evidence type="ECO:0000259" key="7">
    <source>
        <dbReference type="Pfam" id="PF00155"/>
    </source>
</evidence>
<dbReference type="PANTHER" id="PTHR46383">
    <property type="entry name" value="ASPARTATE AMINOTRANSFERASE"/>
    <property type="match status" value="1"/>
</dbReference>
<dbReference type="EC" id="2.6.1.-" evidence="6"/>
<dbReference type="PANTHER" id="PTHR46383:SF1">
    <property type="entry name" value="ASPARTATE AMINOTRANSFERASE"/>
    <property type="match status" value="1"/>
</dbReference>
<evidence type="ECO:0000256" key="6">
    <source>
        <dbReference type="RuleBase" id="RU000481"/>
    </source>
</evidence>